<keyword evidence="5" id="KW-1185">Reference proteome</keyword>
<dbReference type="PANTHER" id="PTHR43673">
    <property type="entry name" value="NAD(P)H NITROREDUCTASE YDGI-RELATED"/>
    <property type="match status" value="1"/>
</dbReference>
<dbReference type="AlphaFoldDB" id="A0A3G9JGL8"/>
<dbReference type="GO" id="GO:0016491">
    <property type="term" value="F:oxidoreductase activity"/>
    <property type="evidence" value="ECO:0007669"/>
    <property type="project" value="UniProtKB-KW"/>
</dbReference>
<organism evidence="4 5">
    <name type="scientific">Intestinibaculum porci</name>
    <dbReference type="NCBI Taxonomy" id="2487118"/>
    <lineage>
        <taxon>Bacteria</taxon>
        <taxon>Bacillati</taxon>
        <taxon>Bacillota</taxon>
        <taxon>Erysipelotrichia</taxon>
        <taxon>Erysipelotrichales</taxon>
        <taxon>Erysipelotrichaceae</taxon>
        <taxon>Intestinibaculum</taxon>
    </lineage>
</organism>
<dbReference type="FunCoup" id="A0A3G9JGL8">
    <property type="interactions" value="44"/>
</dbReference>
<gene>
    <name evidence="4" type="ORF">SG0102_24590</name>
</gene>
<accession>A0A3G9JGL8</accession>
<evidence type="ECO:0000313" key="4">
    <source>
        <dbReference type="EMBL" id="BBH27525.1"/>
    </source>
</evidence>
<keyword evidence="2" id="KW-0560">Oxidoreductase</keyword>
<dbReference type="OrthoDB" id="9812105at2"/>
<reference evidence="4 5" key="1">
    <citation type="submission" date="2018-11" db="EMBL/GenBank/DDBJ databases">
        <title>Novel Erysipelotrichaceae bacterium isolated from small intestine of a swine.</title>
        <authorList>
            <person name="Kim J.S."/>
            <person name="Choe H."/>
            <person name="Lee Y.R."/>
            <person name="Kim K.M."/>
            <person name="Park D.S."/>
        </authorList>
    </citation>
    <scope>NUCLEOTIDE SEQUENCE [LARGE SCALE GENOMIC DNA]</scope>
    <source>
        <strain evidence="4 5">SG0102</strain>
    </source>
</reference>
<dbReference type="Pfam" id="PF00881">
    <property type="entry name" value="Nitroreductase"/>
    <property type="match status" value="1"/>
</dbReference>
<evidence type="ECO:0000256" key="1">
    <source>
        <dbReference type="ARBA" id="ARBA00007118"/>
    </source>
</evidence>
<dbReference type="EMBL" id="AP019309">
    <property type="protein sequence ID" value="BBH27525.1"/>
    <property type="molecule type" value="Genomic_DNA"/>
</dbReference>
<dbReference type="Proteomes" id="UP000268059">
    <property type="component" value="Chromosome"/>
</dbReference>
<dbReference type="InterPro" id="IPR029479">
    <property type="entry name" value="Nitroreductase"/>
</dbReference>
<proteinExistence type="inferred from homology"/>
<evidence type="ECO:0000259" key="3">
    <source>
        <dbReference type="Pfam" id="PF00881"/>
    </source>
</evidence>
<feature type="domain" description="Nitroreductase" evidence="3">
    <location>
        <begin position="8"/>
        <end position="150"/>
    </location>
</feature>
<name>A0A3G9JGL8_9FIRM</name>
<dbReference type="InterPro" id="IPR000415">
    <property type="entry name" value="Nitroreductase-like"/>
</dbReference>
<sequence length="189" mass="20857">MNLNALYRKARSIRRFTKEPVSDEALKTILENCRIASCGRNAQTLTYVVVKSPEKVSAMHHLLKWAAALPDGKGTPADDQYPPLYLVIIQHQKGGLTDIDAGIAANTIMTSATDLGLASCIFASHNPVKVSELLTLKEEENPRLVIALGHPACESTIVDMQDNNINYTMDDNAHFYVPKRALKDIVEIK</sequence>
<dbReference type="SUPFAM" id="SSF55469">
    <property type="entry name" value="FMN-dependent nitroreductase-like"/>
    <property type="match status" value="1"/>
</dbReference>
<dbReference type="Gene3D" id="3.40.109.10">
    <property type="entry name" value="NADH Oxidase"/>
    <property type="match status" value="1"/>
</dbReference>
<dbReference type="PANTHER" id="PTHR43673:SF10">
    <property type="entry name" value="NADH DEHYDROGENASE_NAD(P)H NITROREDUCTASE XCC3605-RELATED"/>
    <property type="match status" value="1"/>
</dbReference>
<evidence type="ECO:0000256" key="2">
    <source>
        <dbReference type="ARBA" id="ARBA00023002"/>
    </source>
</evidence>
<comment type="similarity">
    <text evidence="1">Belongs to the nitroreductase family.</text>
</comment>
<dbReference type="CDD" id="cd02062">
    <property type="entry name" value="Nitro_FMN_reductase"/>
    <property type="match status" value="1"/>
</dbReference>
<dbReference type="KEGG" id="ebm:SG0102_24590"/>
<dbReference type="RefSeq" id="WP_125120242.1">
    <property type="nucleotide sequence ID" value="NZ_AP019309.1"/>
</dbReference>
<evidence type="ECO:0000313" key="5">
    <source>
        <dbReference type="Proteomes" id="UP000268059"/>
    </source>
</evidence>
<dbReference type="InParanoid" id="A0A3G9JGL8"/>
<protein>
    <submittedName>
        <fullName evidence="4">Nitroreductase</fullName>
    </submittedName>
</protein>